<evidence type="ECO:0000313" key="3">
    <source>
        <dbReference type="Proteomes" id="UP000178892"/>
    </source>
</evidence>
<organism evidence="2 3">
    <name type="scientific">Candidatus Doudnabacteria bacterium RIFCSPHIGHO2_01_FULL_46_24</name>
    <dbReference type="NCBI Taxonomy" id="1817825"/>
    <lineage>
        <taxon>Bacteria</taxon>
        <taxon>Candidatus Doudnaibacteriota</taxon>
    </lineage>
</organism>
<feature type="transmembrane region" description="Helical" evidence="1">
    <location>
        <begin position="92"/>
        <end position="113"/>
    </location>
</feature>
<dbReference type="STRING" id="1817825.A2720_00100"/>
<feature type="transmembrane region" description="Helical" evidence="1">
    <location>
        <begin position="50"/>
        <end position="71"/>
    </location>
</feature>
<comment type="caution">
    <text evidence="2">The sequence shown here is derived from an EMBL/GenBank/DDBJ whole genome shotgun (WGS) entry which is preliminary data.</text>
</comment>
<reference evidence="2 3" key="1">
    <citation type="journal article" date="2016" name="Nat. Commun.">
        <title>Thousands of microbial genomes shed light on interconnected biogeochemical processes in an aquifer system.</title>
        <authorList>
            <person name="Anantharaman K."/>
            <person name="Brown C.T."/>
            <person name="Hug L.A."/>
            <person name="Sharon I."/>
            <person name="Castelle C.J."/>
            <person name="Probst A.J."/>
            <person name="Thomas B.C."/>
            <person name="Singh A."/>
            <person name="Wilkins M.J."/>
            <person name="Karaoz U."/>
            <person name="Brodie E.L."/>
            <person name="Williams K.H."/>
            <person name="Hubbard S.S."/>
            <person name="Banfield J.F."/>
        </authorList>
    </citation>
    <scope>NUCLEOTIDE SEQUENCE [LARGE SCALE GENOMIC DNA]</scope>
</reference>
<dbReference type="Proteomes" id="UP000178892">
    <property type="component" value="Unassembled WGS sequence"/>
</dbReference>
<proteinExistence type="predicted"/>
<dbReference type="Pfam" id="PF18895">
    <property type="entry name" value="T4SS_pilin"/>
    <property type="match status" value="1"/>
</dbReference>
<gene>
    <name evidence="2" type="ORF">A2720_00100</name>
</gene>
<protein>
    <submittedName>
        <fullName evidence="2">Uncharacterized protein</fullName>
    </submittedName>
</protein>
<sequence>MSKYIKYAQIASMVLSLVLVVSPFLAGAQYTNPNPAGTGLPGDTRLSEFILKIINIALAIAGLIAVLFLIIGGFRYITAAGNEEAGAQAKKIITNSIIGIVVIILSFVIVRVISSALISQNI</sequence>
<evidence type="ECO:0000256" key="1">
    <source>
        <dbReference type="SAM" id="Phobius"/>
    </source>
</evidence>
<name>A0A1F5NVV0_9BACT</name>
<keyword evidence="1" id="KW-0472">Membrane</keyword>
<dbReference type="AlphaFoldDB" id="A0A1F5NVV0"/>
<accession>A0A1F5NVV0</accession>
<dbReference type="InterPro" id="IPR043993">
    <property type="entry name" value="T4SS_pilin"/>
</dbReference>
<evidence type="ECO:0000313" key="2">
    <source>
        <dbReference type="EMBL" id="OGE81781.1"/>
    </source>
</evidence>
<keyword evidence="1" id="KW-0812">Transmembrane</keyword>
<dbReference type="EMBL" id="MFEL01000004">
    <property type="protein sequence ID" value="OGE81781.1"/>
    <property type="molecule type" value="Genomic_DNA"/>
</dbReference>
<keyword evidence="1" id="KW-1133">Transmembrane helix</keyword>